<feature type="region of interest" description="Disordered" evidence="1">
    <location>
        <begin position="296"/>
        <end position="320"/>
    </location>
</feature>
<keyword evidence="3" id="KW-1185">Reference proteome</keyword>
<gene>
    <name evidence="2" type="ORF">BT96DRAFT_976155</name>
</gene>
<feature type="region of interest" description="Disordered" evidence="1">
    <location>
        <begin position="184"/>
        <end position="224"/>
    </location>
</feature>
<protein>
    <submittedName>
        <fullName evidence="2">Uncharacterized protein</fullName>
    </submittedName>
</protein>
<proteinExistence type="predicted"/>
<dbReference type="Proteomes" id="UP000799118">
    <property type="component" value="Unassembled WGS sequence"/>
</dbReference>
<sequence>MNLSLTAALISLAGYEFKTHEELAALRADNEGMKQHIDKIQKNVTQSTPLTVAQKTDLRAAAKYVILDPARHSYQNDALVRDIMTYLKKHSQTNSYTAFFANENSVFRQTIEAKARKDASYAKRILKEQWVITTLDQSTAVGVTDATEIVLNALIKTTEPMGVQQVARMLTARAFLRGRQALLQQPQKPSVESGRKKQSKKRRKKSDNFEAASNDGSEDEEEEKEDADLKAFWGDFDRFLKAKLDGKRVVSAEGVESWDPKGWGKSFITKEWCDYYAELAKEEWTLFPNDTIPLIPRQNTQSNSTAAASTPVPQSYGSSMSGNGNLAALLAQRSNVSLNGTLFASPQSNNPATGSPLASMRSNTPALSYGHQGYAFPGYHAPSPQPDSQNSNGGQGGVPQWPQRSASSPPAGLRSLLHPVPQ</sequence>
<dbReference type="OrthoDB" id="2912433at2759"/>
<reference evidence="2" key="1">
    <citation type="journal article" date="2019" name="Environ. Microbiol.">
        <title>Fungal ecological strategies reflected in gene transcription - a case study of two litter decomposers.</title>
        <authorList>
            <person name="Barbi F."/>
            <person name="Kohler A."/>
            <person name="Barry K."/>
            <person name="Baskaran P."/>
            <person name="Daum C."/>
            <person name="Fauchery L."/>
            <person name="Ihrmark K."/>
            <person name="Kuo A."/>
            <person name="LaButti K."/>
            <person name="Lipzen A."/>
            <person name="Morin E."/>
            <person name="Grigoriev I.V."/>
            <person name="Henrissat B."/>
            <person name="Lindahl B."/>
            <person name="Martin F."/>
        </authorList>
    </citation>
    <scope>NUCLEOTIDE SEQUENCE</scope>
    <source>
        <strain evidence="2">JB14</strain>
    </source>
</reference>
<name>A0A6A4HLL2_9AGAR</name>
<organism evidence="2 3">
    <name type="scientific">Gymnopus androsaceus JB14</name>
    <dbReference type="NCBI Taxonomy" id="1447944"/>
    <lineage>
        <taxon>Eukaryota</taxon>
        <taxon>Fungi</taxon>
        <taxon>Dikarya</taxon>
        <taxon>Basidiomycota</taxon>
        <taxon>Agaricomycotina</taxon>
        <taxon>Agaricomycetes</taxon>
        <taxon>Agaricomycetidae</taxon>
        <taxon>Agaricales</taxon>
        <taxon>Marasmiineae</taxon>
        <taxon>Omphalotaceae</taxon>
        <taxon>Gymnopus</taxon>
    </lineage>
</organism>
<feature type="compositionally biased region" description="Polar residues" evidence="1">
    <location>
        <begin position="341"/>
        <end position="353"/>
    </location>
</feature>
<feature type="compositionally biased region" description="Basic residues" evidence="1">
    <location>
        <begin position="196"/>
        <end position="205"/>
    </location>
</feature>
<dbReference type="AlphaFoldDB" id="A0A6A4HLL2"/>
<feature type="region of interest" description="Disordered" evidence="1">
    <location>
        <begin position="341"/>
        <end position="422"/>
    </location>
</feature>
<feature type="compositionally biased region" description="Polar residues" evidence="1">
    <location>
        <begin position="297"/>
        <end position="320"/>
    </location>
</feature>
<dbReference type="EMBL" id="ML769475">
    <property type="protein sequence ID" value="KAE9398996.1"/>
    <property type="molecule type" value="Genomic_DNA"/>
</dbReference>
<evidence type="ECO:0000313" key="2">
    <source>
        <dbReference type="EMBL" id="KAE9398996.1"/>
    </source>
</evidence>
<evidence type="ECO:0000256" key="1">
    <source>
        <dbReference type="SAM" id="MobiDB-lite"/>
    </source>
</evidence>
<accession>A0A6A4HLL2</accession>
<evidence type="ECO:0000313" key="3">
    <source>
        <dbReference type="Proteomes" id="UP000799118"/>
    </source>
</evidence>